<comment type="caution">
    <text evidence="1">The sequence shown here is derived from an EMBL/GenBank/DDBJ whole genome shotgun (WGS) entry which is preliminary data.</text>
</comment>
<keyword evidence="2" id="KW-1185">Reference proteome</keyword>
<proteinExistence type="predicted"/>
<reference evidence="1" key="1">
    <citation type="submission" date="2021-10" db="EMBL/GenBank/DDBJ databases">
        <title>Novel species in genus Arthrobacter.</title>
        <authorList>
            <person name="Liu Y."/>
        </authorList>
    </citation>
    <scope>NUCLEOTIDE SEQUENCE</scope>
    <source>
        <strain evidence="1">Zg-Y453</strain>
    </source>
</reference>
<accession>A0A9X1MGX0</accession>
<dbReference type="EMBL" id="JAJFZV010000018">
    <property type="protein sequence ID" value="MCC3299386.1"/>
    <property type="molecule type" value="Genomic_DNA"/>
</dbReference>
<evidence type="ECO:0000313" key="1">
    <source>
        <dbReference type="EMBL" id="MCC3299386.1"/>
    </source>
</evidence>
<dbReference type="RefSeq" id="WP_227897373.1">
    <property type="nucleotide sequence ID" value="NZ_CP099467.1"/>
</dbReference>
<name>A0A9X1MGX0_9MICC</name>
<protein>
    <submittedName>
        <fullName evidence="1">Uncharacterized protein</fullName>
    </submittedName>
</protein>
<evidence type="ECO:0000313" key="2">
    <source>
        <dbReference type="Proteomes" id="UP001139158"/>
    </source>
</evidence>
<gene>
    <name evidence="1" type="ORF">LJ757_16460</name>
</gene>
<dbReference type="AlphaFoldDB" id="A0A9X1MGX0"/>
<sequence length="80" mass="8918">MEKILSQTRWNQLPVHSYTRLTTCGSEGYTDTYVTRVDRETGPAEGEHLSLGGAAWRDAFNDSDVAYALYIPSETEDSDA</sequence>
<organism evidence="1 2">
    <name type="scientific">Arthrobacter caoxuetaonis</name>
    <dbReference type="NCBI Taxonomy" id="2886935"/>
    <lineage>
        <taxon>Bacteria</taxon>
        <taxon>Bacillati</taxon>
        <taxon>Actinomycetota</taxon>
        <taxon>Actinomycetes</taxon>
        <taxon>Micrococcales</taxon>
        <taxon>Micrococcaceae</taxon>
        <taxon>Arthrobacter</taxon>
    </lineage>
</organism>
<dbReference type="Proteomes" id="UP001139158">
    <property type="component" value="Unassembled WGS sequence"/>
</dbReference>